<dbReference type="SMART" id="SM00382">
    <property type="entry name" value="AAA"/>
    <property type="match status" value="1"/>
</dbReference>
<dbReference type="InterPro" id="IPR015854">
    <property type="entry name" value="ABC_transpr_LolD-like"/>
</dbReference>
<dbReference type="InterPro" id="IPR027417">
    <property type="entry name" value="P-loop_NTPase"/>
</dbReference>
<dbReference type="SUPFAM" id="SSF52540">
    <property type="entry name" value="P-loop containing nucleoside triphosphate hydrolases"/>
    <property type="match status" value="1"/>
</dbReference>
<dbReference type="InterPro" id="IPR017871">
    <property type="entry name" value="ABC_transporter-like_CS"/>
</dbReference>
<organism evidence="4 5">
    <name type="scientific">Canibacter oris</name>
    <dbReference type="NCBI Taxonomy" id="1365628"/>
    <lineage>
        <taxon>Bacteria</taxon>
        <taxon>Bacillati</taxon>
        <taxon>Actinomycetota</taxon>
        <taxon>Actinomycetes</taxon>
        <taxon>Micrococcales</taxon>
        <taxon>Microbacteriaceae</taxon>
        <taxon>Canibacter</taxon>
    </lineage>
</organism>
<evidence type="ECO:0000256" key="2">
    <source>
        <dbReference type="ARBA" id="ARBA00022840"/>
    </source>
</evidence>
<dbReference type="PANTHER" id="PTHR24220">
    <property type="entry name" value="IMPORT ATP-BINDING PROTEIN"/>
    <property type="match status" value="1"/>
</dbReference>
<keyword evidence="5" id="KW-1185">Reference proteome</keyword>
<gene>
    <name evidence="4" type="ORF">F5897_000607</name>
</gene>
<feature type="domain" description="ABC transporter" evidence="3">
    <location>
        <begin position="15"/>
        <end position="224"/>
    </location>
</feature>
<dbReference type="EMBL" id="JACIFD010000005">
    <property type="protein sequence ID" value="MBB4071310.1"/>
    <property type="molecule type" value="Genomic_DNA"/>
</dbReference>
<evidence type="ECO:0000259" key="3">
    <source>
        <dbReference type="PROSITE" id="PS50893"/>
    </source>
</evidence>
<keyword evidence="1" id="KW-0547">Nucleotide-binding</keyword>
<reference evidence="4" key="1">
    <citation type="submission" date="2020-08" db="EMBL/GenBank/DDBJ databases">
        <title>Sequencing the genomes of 1000 actinobacteria strains.</title>
        <authorList>
            <person name="Klenk H.-P."/>
        </authorList>
    </citation>
    <scope>NUCLEOTIDE SEQUENCE [LARGE SCALE GENOMIC DNA]</scope>
    <source>
        <strain evidence="4">DSM 27064</strain>
    </source>
</reference>
<accession>A0A840DF48</accession>
<dbReference type="InterPro" id="IPR003439">
    <property type="entry name" value="ABC_transporter-like_ATP-bd"/>
</dbReference>
<dbReference type="InterPro" id="IPR003593">
    <property type="entry name" value="AAA+_ATPase"/>
</dbReference>
<dbReference type="Proteomes" id="UP000571183">
    <property type="component" value="Unassembled WGS sequence"/>
</dbReference>
<evidence type="ECO:0000313" key="4">
    <source>
        <dbReference type="EMBL" id="MBB4071310.1"/>
    </source>
</evidence>
<dbReference type="PROSITE" id="PS00211">
    <property type="entry name" value="ABC_TRANSPORTER_1"/>
    <property type="match status" value="1"/>
</dbReference>
<name>A0A840DF48_9MICO</name>
<comment type="caution">
    <text evidence="4">The sequence shown here is derived from an EMBL/GenBank/DDBJ whole genome shotgun (WGS) entry which is preliminary data.</text>
</comment>
<protein>
    <submittedName>
        <fullName evidence="4">Putative ABC transport system ATP-binding protein</fullName>
    </submittedName>
</protein>
<dbReference type="PROSITE" id="PS50893">
    <property type="entry name" value="ABC_TRANSPORTER_2"/>
    <property type="match status" value="1"/>
</dbReference>
<dbReference type="GO" id="GO:0022857">
    <property type="term" value="F:transmembrane transporter activity"/>
    <property type="evidence" value="ECO:0007669"/>
    <property type="project" value="TreeGrafter"/>
</dbReference>
<dbReference type="AlphaFoldDB" id="A0A840DF48"/>
<evidence type="ECO:0000256" key="1">
    <source>
        <dbReference type="ARBA" id="ARBA00022741"/>
    </source>
</evidence>
<dbReference type="RefSeq" id="WP_183304420.1">
    <property type="nucleotide sequence ID" value="NZ_JACIFD010000005.1"/>
</dbReference>
<evidence type="ECO:0000313" key="5">
    <source>
        <dbReference type="Proteomes" id="UP000571183"/>
    </source>
</evidence>
<sequence length="224" mass="24492">MIKINEFVVPATAAVEVINATKNFGGLHLWRDLNFVAEPGQLTALRGASGSGKTTLLNCIGMLDEIDAGEILWGQIRLHDLNQRQKQGLYRHNIAFILQQLGLIAQWTVRENLTLVPGVKKLSRARRAESIQQILELVELSDKIDEPLYRLSGGQQQRIAFARAMLQQPQMLLVDEPTASLDAENAAKIVALLRAAAQAGAIVIAATHDTDFLEAADQVVQVAA</sequence>
<dbReference type="GO" id="GO:0016887">
    <property type="term" value="F:ATP hydrolysis activity"/>
    <property type="evidence" value="ECO:0007669"/>
    <property type="project" value="InterPro"/>
</dbReference>
<dbReference type="Gene3D" id="3.40.50.300">
    <property type="entry name" value="P-loop containing nucleotide triphosphate hydrolases"/>
    <property type="match status" value="1"/>
</dbReference>
<keyword evidence="2 4" id="KW-0067">ATP-binding</keyword>
<dbReference type="Pfam" id="PF00005">
    <property type="entry name" value="ABC_tran"/>
    <property type="match status" value="1"/>
</dbReference>
<proteinExistence type="predicted"/>
<dbReference type="GO" id="GO:0005886">
    <property type="term" value="C:plasma membrane"/>
    <property type="evidence" value="ECO:0007669"/>
    <property type="project" value="TreeGrafter"/>
</dbReference>
<dbReference type="PANTHER" id="PTHR24220:SF86">
    <property type="entry name" value="ABC TRANSPORTER ABCH.1"/>
    <property type="match status" value="1"/>
</dbReference>
<dbReference type="GO" id="GO:0005524">
    <property type="term" value="F:ATP binding"/>
    <property type="evidence" value="ECO:0007669"/>
    <property type="project" value="UniProtKB-KW"/>
</dbReference>